<dbReference type="OrthoDB" id="9806903at2"/>
<dbReference type="Proteomes" id="UP000321558">
    <property type="component" value="Unassembled WGS sequence"/>
</dbReference>
<comment type="similarity">
    <text evidence="1">Belongs to the CbxX/CfxQ family.</text>
</comment>
<dbReference type="GO" id="GO:0016887">
    <property type="term" value="F:ATP hydrolysis activity"/>
    <property type="evidence" value="ECO:0007669"/>
    <property type="project" value="InterPro"/>
</dbReference>
<dbReference type="InterPro" id="IPR027417">
    <property type="entry name" value="P-loop_NTPase"/>
</dbReference>
<dbReference type="RefSeq" id="WP_147212411.1">
    <property type="nucleotide sequence ID" value="NZ_BJYM01000024.1"/>
</dbReference>
<proteinExistence type="inferred from homology"/>
<evidence type="ECO:0000313" key="7">
    <source>
        <dbReference type="Proteomes" id="UP000321558"/>
    </source>
</evidence>
<feature type="domain" description="AAA+ ATPase" evidence="5">
    <location>
        <begin position="365"/>
        <end position="503"/>
    </location>
</feature>
<sequence>MRHIWKVGKGFGKKSFEDAIKSSSKGDTLLIEPGTYHFPKGYNINELEIKGAGNQPNDVVLNGFFSLQNNAKLNLSNLMLSAPREMNALHVSGNSSLFLKNVIVNGEETGRYPTIWCVNSYLNISASEIYFNQDSPYGIYIQESSKLEITSTVADSIYASQSKVYLNNVQMQVILYLENESNAESAGVLDFPRQNPNKYVLTVYSGSRANLALVNGDEDHIEANVDNGLLIINTIELGESNIFDIYHNDQSTVEASGERVFVQNIDEQTAEGSASQNAVLQETNSEEQFAEETESGNGEADQLDEEIDEQTLEKKEPLQEEEKSALEQLNEMYGLTELKKQIKQFINTIKFNQSRKQKGLKAAPLNLHSIFLGNPGTGKTTVARLLGKVLYQEGVIPADNFVEVTRKDLVGLHIGETAPKTQAVLDRARGGILFIDEAYALHSASDNDFGAEAVETILKFMEDNRDEIMIIFAGYFDDMQNFLTMNSGLASRIPNEFVFDDYSSFEIAEIGYLDILDQDYIVNEEKYKEVVMNQYGRSVDESNARWVRNFNQKLIITMANRVIEMGSEDTQTILSEDIDALIGNSGENKEEKITELLSQLNDLIGLEEIKDYVQRLVKQVKIDKMLAEQGELSFNPTYHMIFEGNPGTGKTTVANILASLFYYLDILPSKNVKVVDRADLVGSYIGHTEKNTKRIINQAMGGVLFIDEAYQLTNNSENDFGKQAVETLLTYLENYRDKFVVILAGYTKEMEKFLDMNPGLRSRIPEKIIFPDYHPDDIATVVEKNITKHWQVDSAYLRSVVSDIYRHLPEAEKANARWARNFSEKLIQNHKIWISDNQLSGTEMKQISTELLNKTYASYQNSMG</sequence>
<dbReference type="Gene3D" id="2.160.20.10">
    <property type="entry name" value="Single-stranded right-handed beta-helix, Pectin lyase-like"/>
    <property type="match status" value="1"/>
</dbReference>
<evidence type="ECO:0000256" key="3">
    <source>
        <dbReference type="ARBA" id="ARBA00022840"/>
    </source>
</evidence>
<dbReference type="CDD" id="cd00009">
    <property type="entry name" value="AAA"/>
    <property type="match status" value="2"/>
</dbReference>
<keyword evidence="7" id="KW-1185">Reference proteome</keyword>
<name>A0A511ZPZ7_9BACI</name>
<dbReference type="AlphaFoldDB" id="A0A511ZPZ7"/>
<feature type="region of interest" description="Disordered" evidence="4">
    <location>
        <begin position="271"/>
        <end position="304"/>
    </location>
</feature>
<accession>A0A511ZPZ7</accession>
<feature type="domain" description="AAA+ ATPase" evidence="5">
    <location>
        <begin position="636"/>
        <end position="774"/>
    </location>
</feature>
<dbReference type="FunFam" id="3.40.50.300:FF:000216">
    <property type="entry name" value="Type VII secretion ATPase EccA"/>
    <property type="match status" value="2"/>
</dbReference>
<dbReference type="STRING" id="582851.GCA_900162665_01530"/>
<reference evidence="6 7" key="1">
    <citation type="submission" date="2019-07" db="EMBL/GenBank/DDBJ databases">
        <title>Whole genome shotgun sequence of Oceanobacillus sojae NBRC 105379.</title>
        <authorList>
            <person name="Hosoyama A."/>
            <person name="Uohara A."/>
            <person name="Ohji S."/>
            <person name="Ichikawa N."/>
        </authorList>
    </citation>
    <scope>NUCLEOTIDE SEQUENCE [LARGE SCALE GENOMIC DNA]</scope>
    <source>
        <strain evidence="6 7">NBRC 105379</strain>
    </source>
</reference>
<dbReference type="InterPro" id="IPR012334">
    <property type="entry name" value="Pectin_lyas_fold"/>
</dbReference>
<dbReference type="PRINTS" id="PR00819">
    <property type="entry name" value="CBXCFQXSUPER"/>
</dbReference>
<dbReference type="InterPro" id="IPR003959">
    <property type="entry name" value="ATPase_AAA_core"/>
</dbReference>
<gene>
    <name evidence="6" type="ORF">OSO01_42670</name>
</gene>
<dbReference type="EMBL" id="BJYM01000024">
    <property type="protein sequence ID" value="GEN89528.1"/>
    <property type="molecule type" value="Genomic_DNA"/>
</dbReference>
<dbReference type="SMART" id="SM00382">
    <property type="entry name" value="AAA"/>
    <property type="match status" value="2"/>
</dbReference>
<organism evidence="6 7">
    <name type="scientific">Oceanobacillus sojae</name>
    <dbReference type="NCBI Taxonomy" id="582851"/>
    <lineage>
        <taxon>Bacteria</taxon>
        <taxon>Bacillati</taxon>
        <taxon>Bacillota</taxon>
        <taxon>Bacilli</taxon>
        <taxon>Bacillales</taxon>
        <taxon>Bacillaceae</taxon>
        <taxon>Oceanobacillus</taxon>
    </lineage>
</organism>
<evidence type="ECO:0000313" key="6">
    <source>
        <dbReference type="EMBL" id="GEN89528.1"/>
    </source>
</evidence>
<protein>
    <recommendedName>
        <fullName evidence="5">AAA+ ATPase domain-containing protein</fullName>
    </recommendedName>
</protein>
<feature type="compositionally biased region" description="Acidic residues" evidence="4">
    <location>
        <begin position="284"/>
        <end position="294"/>
    </location>
</feature>
<evidence type="ECO:0000256" key="1">
    <source>
        <dbReference type="ARBA" id="ARBA00010378"/>
    </source>
</evidence>
<dbReference type="Gene3D" id="1.10.8.60">
    <property type="match status" value="1"/>
</dbReference>
<dbReference type="SUPFAM" id="SSF51126">
    <property type="entry name" value="Pectin lyase-like"/>
    <property type="match status" value="1"/>
</dbReference>
<dbReference type="Pfam" id="PF00004">
    <property type="entry name" value="AAA"/>
    <property type="match status" value="2"/>
</dbReference>
<dbReference type="InterPro" id="IPR000641">
    <property type="entry name" value="CbxX/CfxQ"/>
</dbReference>
<dbReference type="PANTHER" id="PTHR43392:SF2">
    <property type="entry name" value="AAA-TYPE ATPASE FAMILY PROTEIN _ ANKYRIN REPEAT FAMILY PROTEIN"/>
    <property type="match status" value="1"/>
</dbReference>
<dbReference type="InterPro" id="IPR003593">
    <property type="entry name" value="AAA+_ATPase"/>
</dbReference>
<comment type="caution">
    <text evidence="6">The sequence shown here is derived from an EMBL/GenBank/DDBJ whole genome shotgun (WGS) entry which is preliminary data.</text>
</comment>
<dbReference type="InterPro" id="IPR011050">
    <property type="entry name" value="Pectin_lyase_fold/virulence"/>
</dbReference>
<dbReference type="SUPFAM" id="SSF52540">
    <property type="entry name" value="P-loop containing nucleoside triphosphate hydrolases"/>
    <property type="match status" value="2"/>
</dbReference>
<feature type="compositionally biased region" description="Polar residues" evidence="4">
    <location>
        <begin position="271"/>
        <end position="283"/>
    </location>
</feature>
<evidence type="ECO:0000256" key="4">
    <source>
        <dbReference type="SAM" id="MobiDB-lite"/>
    </source>
</evidence>
<dbReference type="Gene3D" id="3.40.50.300">
    <property type="entry name" value="P-loop containing nucleotide triphosphate hydrolases"/>
    <property type="match status" value="2"/>
</dbReference>
<keyword evidence="3" id="KW-0067">ATP-binding</keyword>
<dbReference type="InterPro" id="IPR050773">
    <property type="entry name" value="CbxX/CfxQ_RuBisCO_ESX"/>
</dbReference>
<evidence type="ECO:0000259" key="5">
    <source>
        <dbReference type="SMART" id="SM00382"/>
    </source>
</evidence>
<keyword evidence="2" id="KW-0547">Nucleotide-binding</keyword>
<dbReference type="PANTHER" id="PTHR43392">
    <property type="entry name" value="AAA-TYPE ATPASE FAMILY PROTEIN / ANKYRIN REPEAT FAMILY PROTEIN"/>
    <property type="match status" value="1"/>
</dbReference>
<evidence type="ECO:0000256" key="2">
    <source>
        <dbReference type="ARBA" id="ARBA00022741"/>
    </source>
</evidence>
<dbReference type="GO" id="GO:0005524">
    <property type="term" value="F:ATP binding"/>
    <property type="evidence" value="ECO:0007669"/>
    <property type="project" value="UniProtKB-KW"/>
</dbReference>